<feature type="repeat" description="PPR" evidence="2">
    <location>
        <begin position="710"/>
        <end position="744"/>
    </location>
</feature>
<feature type="repeat" description="PPR" evidence="2">
    <location>
        <begin position="847"/>
        <end position="881"/>
    </location>
</feature>
<dbReference type="FunFam" id="1.25.40.10:FF:000073">
    <property type="entry name" value="Pentatricopeptide repeat-containing protein chloroplastic"/>
    <property type="match status" value="2"/>
</dbReference>
<dbReference type="InterPro" id="IPR011990">
    <property type="entry name" value="TPR-like_helical_dom_sf"/>
</dbReference>
<feature type="repeat" description="PPR" evidence="2">
    <location>
        <begin position="812"/>
        <end position="846"/>
    </location>
</feature>
<dbReference type="PROSITE" id="PS51375">
    <property type="entry name" value="PPR"/>
    <property type="match status" value="9"/>
</dbReference>
<dbReference type="OrthoDB" id="1934782at2759"/>
<gene>
    <name evidence="4" type="ORF">Taro_034925</name>
</gene>
<dbReference type="FunFam" id="1.25.40.10:FF:000343">
    <property type="entry name" value="Pentatricopeptide repeat-containing protein At3g58590"/>
    <property type="match status" value="1"/>
</dbReference>
<dbReference type="InterPro" id="IPR046960">
    <property type="entry name" value="PPR_At4g14850-like_plant"/>
</dbReference>
<accession>A0A843VSV3</accession>
<feature type="repeat" description="PPR" evidence="2">
    <location>
        <begin position="137"/>
        <end position="171"/>
    </location>
</feature>
<dbReference type="EMBL" id="NMUH01002805">
    <property type="protein sequence ID" value="MQM02163.1"/>
    <property type="molecule type" value="Genomic_DNA"/>
</dbReference>
<feature type="repeat" description="PPR" evidence="2">
    <location>
        <begin position="607"/>
        <end position="641"/>
    </location>
</feature>
<keyword evidence="1" id="KW-0677">Repeat</keyword>
<dbReference type="PANTHER" id="PTHR47926:SF441">
    <property type="entry name" value="PENTATRICOPEPTIDE REPEAT-CONTAINING PROTEIN"/>
    <property type="match status" value="1"/>
</dbReference>
<evidence type="ECO:0000313" key="5">
    <source>
        <dbReference type="Proteomes" id="UP000652761"/>
    </source>
</evidence>
<name>A0A843VSV3_COLES</name>
<dbReference type="InterPro" id="IPR046849">
    <property type="entry name" value="E2_motif"/>
</dbReference>
<dbReference type="Gene3D" id="1.25.40.10">
    <property type="entry name" value="Tetratricopeptide repeat domain"/>
    <property type="match status" value="8"/>
</dbReference>
<evidence type="ECO:0000256" key="1">
    <source>
        <dbReference type="ARBA" id="ARBA00022737"/>
    </source>
</evidence>
<feature type="repeat" description="PPR" evidence="2">
    <location>
        <begin position="238"/>
        <end position="272"/>
    </location>
</feature>
<feature type="repeat" description="PPR" evidence="2">
    <location>
        <begin position="405"/>
        <end position="439"/>
    </location>
</feature>
<feature type="region of interest" description="Disordered" evidence="3">
    <location>
        <begin position="1"/>
        <end position="48"/>
    </location>
</feature>
<proteinExistence type="predicted"/>
<dbReference type="GO" id="GO:0003729">
    <property type="term" value="F:mRNA binding"/>
    <property type="evidence" value="ECO:0007669"/>
    <property type="project" value="UniProtKB-ARBA"/>
</dbReference>
<dbReference type="FunFam" id="1.25.40.10:FF:000090">
    <property type="entry name" value="Pentatricopeptide repeat-containing protein, chloroplastic"/>
    <property type="match status" value="1"/>
</dbReference>
<evidence type="ECO:0000256" key="3">
    <source>
        <dbReference type="SAM" id="MobiDB-lite"/>
    </source>
</evidence>
<feature type="compositionally biased region" description="Low complexity" evidence="3">
    <location>
        <begin position="13"/>
        <end position="32"/>
    </location>
</feature>
<dbReference type="Pfam" id="PF01535">
    <property type="entry name" value="PPR"/>
    <property type="match status" value="4"/>
</dbReference>
<feature type="repeat" description="PPR" evidence="2">
    <location>
        <begin position="506"/>
        <end position="540"/>
    </location>
</feature>
<dbReference type="Pfam" id="PF13041">
    <property type="entry name" value="PPR_2"/>
    <property type="match status" value="7"/>
</dbReference>
<sequence length="1027" mass="112459">MLARGTRPPTRNLPSHPSLLRPSPPLRRQLLPGAPRHPSLGLKPPPASIDADPDAYADLLLSWSKWQSEGLPCAPNLLDRSPQRTRAAENCRILHARVTRLGFSLAGRLATALVDLYAKSGDLLCARRVLDGLEERDGAAWTAVLSAYSRDGAPGEVFREFRTMRQAGTFAGEHAFAVVLSSCARLGDLDYGRQMHCDIVKTGFGVSAFCQGSLLNMYAKCGRVDEARQLFDGFKSPDTVSWTAMIDGYVQVGMSGKALKLFDGMRQQGCTPDDVTSVTAITAYVRLGRLEDARNLFMQMVSPKIIAWNTIISGHSQNGHEAEALEFFQKMHGTGVRPTRSTLGSTLSAAANLIVLDLGKQVHSEAIRLGLDSNVYVGSSLVNMYAKCSVIDDARKVFNLMAEINIVMWNAMLGGYLQNGQPEEVIELFFRMKGSDFSCDEFTYVSLLGACACLENLQLGQQLHCVMLKRNYDRSTFAGNAVIDMYAKSGELDSAKQQFEFIPDCDIVSWNALIVGHVHNGHETEALCMFCSLRSDNVMPDVFSFATTISACSSVQRFEVGKQLHCLALKFGLELSIYVGSSLIDFYAKLGNMESAKKAFIQMPEKTVVSINALIAGYVQNDNTEDAFNSFQQMLIQGLKPSQFTYACILPACVGPHGLTLGRQLHCHTLQSGFLHNDVYVDVALITMYLKSQNQDDANSLFSEVSDNKNVILWTAIISGHAQNGCCGNAISLFWKMHNYGIQPDQSTFASVLGACADLASLKDGKVIHCIIVKTGFGSDEYTGSSLVDVYSKCGEICASIKVFKEMKNKAGIISWNTLIVGLAKNGFAKEALVTFHQMLELNILPDEITFLGVLTACSHAGLVSEGRAMFDSMHKYGINPRTDHYACIVDLLGRGGLLEEAEQFMNDLPYEPDAVMWATFLSACRMHRDNARGSLAAEKLIKLEPQVSTPYILLSNICAASGNWDGVRSLRGAMKEKGVKKEPGCSWITVGGRTTSFFSGDKFHPDAVDIYALLKDLTSAIKEDEL</sequence>
<dbReference type="AlphaFoldDB" id="A0A843VSV3"/>
<protein>
    <recommendedName>
        <fullName evidence="6">Pentatricopeptide repeat-containing protein</fullName>
    </recommendedName>
</protein>
<dbReference type="GO" id="GO:0009451">
    <property type="term" value="P:RNA modification"/>
    <property type="evidence" value="ECO:0007669"/>
    <property type="project" value="InterPro"/>
</dbReference>
<dbReference type="Pfam" id="PF20431">
    <property type="entry name" value="E_motif"/>
    <property type="match status" value="1"/>
</dbReference>
<dbReference type="NCBIfam" id="TIGR00756">
    <property type="entry name" value="PPR"/>
    <property type="match status" value="8"/>
</dbReference>
<keyword evidence="5" id="KW-1185">Reference proteome</keyword>
<dbReference type="PANTHER" id="PTHR47926">
    <property type="entry name" value="PENTATRICOPEPTIDE REPEAT-CONTAINING PROTEIN"/>
    <property type="match status" value="1"/>
</dbReference>
<dbReference type="Pfam" id="PF20430">
    <property type="entry name" value="Eplus_motif"/>
    <property type="match status" value="1"/>
</dbReference>
<feature type="repeat" description="PPR" evidence="2">
    <location>
        <begin position="304"/>
        <end position="338"/>
    </location>
</feature>
<organism evidence="4 5">
    <name type="scientific">Colocasia esculenta</name>
    <name type="common">Wild taro</name>
    <name type="synonym">Arum esculentum</name>
    <dbReference type="NCBI Taxonomy" id="4460"/>
    <lineage>
        <taxon>Eukaryota</taxon>
        <taxon>Viridiplantae</taxon>
        <taxon>Streptophyta</taxon>
        <taxon>Embryophyta</taxon>
        <taxon>Tracheophyta</taxon>
        <taxon>Spermatophyta</taxon>
        <taxon>Magnoliopsida</taxon>
        <taxon>Liliopsida</taxon>
        <taxon>Araceae</taxon>
        <taxon>Aroideae</taxon>
        <taxon>Colocasieae</taxon>
        <taxon>Colocasia</taxon>
    </lineage>
</organism>
<evidence type="ECO:0000313" key="4">
    <source>
        <dbReference type="EMBL" id="MQM02163.1"/>
    </source>
</evidence>
<dbReference type="FunFam" id="1.25.40.10:FF:000344">
    <property type="entry name" value="Pentatricopeptide repeat-containing protein"/>
    <property type="match status" value="1"/>
</dbReference>
<comment type="caution">
    <text evidence="4">The sequence shown here is derived from an EMBL/GenBank/DDBJ whole genome shotgun (WGS) entry which is preliminary data.</text>
</comment>
<dbReference type="InterPro" id="IPR002885">
    <property type="entry name" value="PPR_rpt"/>
</dbReference>
<evidence type="ECO:0000256" key="2">
    <source>
        <dbReference type="PROSITE-ProRule" id="PRU00708"/>
    </source>
</evidence>
<dbReference type="FunFam" id="1.25.40.10:FF:000381">
    <property type="entry name" value="Pentatricopeptide repeat-containing protein"/>
    <property type="match status" value="1"/>
</dbReference>
<dbReference type="Proteomes" id="UP000652761">
    <property type="component" value="Unassembled WGS sequence"/>
</dbReference>
<evidence type="ECO:0008006" key="6">
    <source>
        <dbReference type="Google" id="ProtNLM"/>
    </source>
</evidence>
<reference evidence="4" key="1">
    <citation type="submission" date="2017-07" db="EMBL/GenBank/DDBJ databases">
        <title>Taro Niue Genome Assembly and Annotation.</title>
        <authorList>
            <person name="Atibalentja N."/>
            <person name="Keating K."/>
            <person name="Fields C.J."/>
        </authorList>
    </citation>
    <scope>NUCLEOTIDE SEQUENCE</scope>
    <source>
        <strain evidence="4">Niue_2</strain>
        <tissue evidence="4">Leaf</tissue>
    </source>
</reference>
<dbReference type="InterPro" id="IPR046848">
    <property type="entry name" value="E_motif"/>
</dbReference>